<gene>
    <name evidence="3" type="primary">LOC106474136</name>
</gene>
<evidence type="ECO:0000313" key="2">
    <source>
        <dbReference type="Proteomes" id="UP000694941"/>
    </source>
</evidence>
<evidence type="ECO:0000256" key="1">
    <source>
        <dbReference type="ARBA" id="ARBA00006007"/>
    </source>
</evidence>
<dbReference type="PIRSF" id="PIRSF005956">
    <property type="entry name" value="BtpA"/>
    <property type="match status" value="1"/>
</dbReference>
<dbReference type="Proteomes" id="UP000694941">
    <property type="component" value="Unplaced"/>
</dbReference>
<dbReference type="PANTHER" id="PTHR21381">
    <property type="entry name" value="ZGC:162297"/>
    <property type="match status" value="1"/>
</dbReference>
<sequence length="223" mass="24118">MHDVPYVTAKNCGPEVTAVMTRVCSEVRQTVPLLPCGVQVLAGNNESALAVALSSGFQFIRAEGFVFGHVADEGIMEACAGPLLRYRRAIGAEHIFVFTDIKKKHCAHAITADVDVVGTAKAAEYFLSDGIIITGQATADPPSVKEYHSVKQSVSLPILIGSGVTASNVQQYTGVNGFIVGSHFKVEGHWKANIDRQRTQKFMDNIHKLRLEIVSQTMGEKCC</sequence>
<protein>
    <submittedName>
        <fullName evidence="3">Uncharacterized protein F13E9.13, mitochondrial-like isoform X1</fullName>
    </submittedName>
</protein>
<comment type="similarity">
    <text evidence="1">Belongs to the BtpA family.</text>
</comment>
<proteinExistence type="inferred from homology"/>
<dbReference type="PANTHER" id="PTHR21381:SF3">
    <property type="entry name" value="SGC REGION PROTEIN SGCQ-RELATED"/>
    <property type="match status" value="1"/>
</dbReference>
<dbReference type="SUPFAM" id="SSF51366">
    <property type="entry name" value="Ribulose-phoshate binding barrel"/>
    <property type="match status" value="1"/>
</dbReference>
<reference evidence="3" key="1">
    <citation type="submission" date="2025-08" db="UniProtKB">
        <authorList>
            <consortium name="RefSeq"/>
        </authorList>
    </citation>
    <scope>IDENTIFICATION</scope>
    <source>
        <tissue evidence="3">Muscle</tissue>
    </source>
</reference>
<dbReference type="InterPro" id="IPR005137">
    <property type="entry name" value="BtpA"/>
</dbReference>
<dbReference type="GeneID" id="106474136"/>
<dbReference type="Pfam" id="PF03437">
    <property type="entry name" value="BtpA"/>
    <property type="match status" value="1"/>
</dbReference>
<dbReference type="InterPro" id="IPR011060">
    <property type="entry name" value="RibuloseP-bd_barrel"/>
</dbReference>
<keyword evidence="2" id="KW-1185">Reference proteome</keyword>
<accession>A0ABM1BWZ5</accession>
<evidence type="ECO:0000313" key="3">
    <source>
        <dbReference type="RefSeq" id="XP_013790280.2"/>
    </source>
</evidence>
<name>A0ABM1BWZ5_LIMPO</name>
<organism evidence="2 3">
    <name type="scientific">Limulus polyphemus</name>
    <name type="common">Atlantic horseshoe crab</name>
    <dbReference type="NCBI Taxonomy" id="6850"/>
    <lineage>
        <taxon>Eukaryota</taxon>
        <taxon>Metazoa</taxon>
        <taxon>Ecdysozoa</taxon>
        <taxon>Arthropoda</taxon>
        <taxon>Chelicerata</taxon>
        <taxon>Merostomata</taxon>
        <taxon>Xiphosura</taxon>
        <taxon>Limulidae</taxon>
        <taxon>Limulus</taxon>
    </lineage>
</organism>
<dbReference type="RefSeq" id="XP_013790280.2">
    <property type="nucleotide sequence ID" value="XM_013934826.2"/>
</dbReference>